<dbReference type="Gene3D" id="3.60.90.10">
    <property type="entry name" value="S-adenosylmethionine decarboxylase"/>
    <property type="match status" value="1"/>
</dbReference>
<keyword evidence="8" id="KW-0670">Pyruvate</keyword>
<dbReference type="AlphaFoldDB" id="A0A381YYM3"/>
<evidence type="ECO:0008006" key="10">
    <source>
        <dbReference type="Google" id="ProtNLM"/>
    </source>
</evidence>
<evidence type="ECO:0000256" key="7">
    <source>
        <dbReference type="ARBA" id="ARBA00023270"/>
    </source>
</evidence>
<reference evidence="9" key="1">
    <citation type="submission" date="2018-05" db="EMBL/GenBank/DDBJ databases">
        <authorList>
            <person name="Lanie J.A."/>
            <person name="Ng W.-L."/>
            <person name="Kazmierczak K.M."/>
            <person name="Andrzejewski T.M."/>
            <person name="Davidsen T.M."/>
            <person name="Wayne K.J."/>
            <person name="Tettelin H."/>
            <person name="Glass J.I."/>
            <person name="Rusch D."/>
            <person name="Podicherti R."/>
            <person name="Tsui H.-C.T."/>
            <person name="Winkler M.E."/>
        </authorList>
    </citation>
    <scope>NUCLEOTIDE SEQUENCE</scope>
</reference>
<gene>
    <name evidence="9" type="ORF">METZ01_LOCUS134903</name>
</gene>
<dbReference type="Pfam" id="PF02675">
    <property type="entry name" value="AdoMet_dc"/>
    <property type="match status" value="1"/>
</dbReference>
<evidence type="ECO:0000256" key="1">
    <source>
        <dbReference type="ARBA" id="ARBA00001928"/>
    </source>
</evidence>
<keyword evidence="6" id="KW-0456">Lyase</keyword>
<keyword evidence="3" id="KW-0068">Autocatalytic cleavage</keyword>
<sequence>MEKFGAELILDLHGCDPGTFTRKSISRYFASLCKLIDMKREALHFWDDFDVPVEERQTSAHTQGTSAVQFILTSSIVIHTLDQMGAIYINIFSCKDFDPNIAEQFTVDWFGATDCSARFIERI</sequence>
<evidence type="ECO:0000313" key="9">
    <source>
        <dbReference type="EMBL" id="SVA82049.1"/>
    </source>
</evidence>
<dbReference type="EMBL" id="UINC01019383">
    <property type="protein sequence ID" value="SVA82049.1"/>
    <property type="molecule type" value="Genomic_DNA"/>
</dbReference>
<evidence type="ECO:0000256" key="4">
    <source>
        <dbReference type="ARBA" id="ARBA00023115"/>
    </source>
</evidence>
<dbReference type="GO" id="GO:0008295">
    <property type="term" value="P:spermidine biosynthetic process"/>
    <property type="evidence" value="ECO:0007669"/>
    <property type="project" value="InterPro"/>
</dbReference>
<dbReference type="GO" id="GO:0004014">
    <property type="term" value="F:adenosylmethionine decarboxylase activity"/>
    <property type="evidence" value="ECO:0007669"/>
    <property type="project" value="InterPro"/>
</dbReference>
<keyword evidence="7" id="KW-0704">Schiff base</keyword>
<evidence type="ECO:0000256" key="2">
    <source>
        <dbReference type="ARBA" id="ARBA00022793"/>
    </source>
</evidence>
<accession>A0A381YYM3</accession>
<keyword evidence="5" id="KW-0865">Zymogen</keyword>
<evidence type="ECO:0000256" key="6">
    <source>
        <dbReference type="ARBA" id="ARBA00023239"/>
    </source>
</evidence>
<protein>
    <recommendedName>
        <fullName evidence="10">S-adenosylmethionine decarboxylase proenzyme</fullName>
    </recommendedName>
</protein>
<evidence type="ECO:0000256" key="8">
    <source>
        <dbReference type="ARBA" id="ARBA00023317"/>
    </source>
</evidence>
<dbReference type="InterPro" id="IPR003826">
    <property type="entry name" value="AdoMetDC_fam_prok"/>
</dbReference>
<dbReference type="SUPFAM" id="SSF56276">
    <property type="entry name" value="S-adenosylmethionine decarboxylase"/>
    <property type="match status" value="1"/>
</dbReference>
<name>A0A381YYM3_9ZZZZ</name>
<organism evidence="9">
    <name type="scientific">marine metagenome</name>
    <dbReference type="NCBI Taxonomy" id="408172"/>
    <lineage>
        <taxon>unclassified sequences</taxon>
        <taxon>metagenomes</taxon>
        <taxon>ecological metagenomes</taxon>
    </lineage>
</organism>
<keyword evidence="4" id="KW-0620">Polyamine biosynthesis</keyword>
<comment type="cofactor">
    <cofactor evidence="1">
        <name>pyruvate</name>
        <dbReference type="ChEBI" id="CHEBI:15361"/>
    </cofactor>
</comment>
<keyword evidence="2" id="KW-0210">Decarboxylase</keyword>
<proteinExistence type="predicted"/>
<dbReference type="InterPro" id="IPR016067">
    <property type="entry name" value="S-AdoMet_deCO2ase_core"/>
</dbReference>
<evidence type="ECO:0000256" key="5">
    <source>
        <dbReference type="ARBA" id="ARBA00023145"/>
    </source>
</evidence>
<evidence type="ECO:0000256" key="3">
    <source>
        <dbReference type="ARBA" id="ARBA00022813"/>
    </source>
</evidence>